<accession>A0ABW0R6G0</accession>
<evidence type="ECO:0000256" key="3">
    <source>
        <dbReference type="ARBA" id="ARBA00022840"/>
    </source>
</evidence>
<dbReference type="InterPro" id="IPR045864">
    <property type="entry name" value="aa-tRNA-synth_II/BPL/LPL"/>
</dbReference>
<dbReference type="InterPro" id="IPR006195">
    <property type="entry name" value="aa-tRNA-synth_II"/>
</dbReference>
<dbReference type="Gene3D" id="3.30.930.10">
    <property type="entry name" value="Bira Bifunctional Protein, Domain 2"/>
    <property type="match status" value="1"/>
</dbReference>
<evidence type="ECO:0000256" key="4">
    <source>
        <dbReference type="ARBA" id="ARBA00022917"/>
    </source>
</evidence>
<dbReference type="PROSITE" id="PS50862">
    <property type="entry name" value="AA_TRNA_LIGASE_II"/>
    <property type="match status" value="1"/>
</dbReference>
<name>A0ABW0R6G0_9BACL</name>
<proteinExistence type="predicted"/>
<evidence type="ECO:0000259" key="6">
    <source>
        <dbReference type="PROSITE" id="PS50862"/>
    </source>
</evidence>
<reference evidence="8" key="1">
    <citation type="journal article" date="2019" name="Int. J. Syst. Evol. Microbiol.">
        <title>The Global Catalogue of Microorganisms (GCM) 10K type strain sequencing project: providing services to taxonomists for standard genome sequencing and annotation.</title>
        <authorList>
            <consortium name="The Broad Institute Genomics Platform"/>
            <consortium name="The Broad Institute Genome Sequencing Center for Infectious Disease"/>
            <person name="Wu L."/>
            <person name="Ma J."/>
        </authorList>
    </citation>
    <scope>NUCLEOTIDE SEQUENCE [LARGE SCALE GENOMIC DNA]</scope>
    <source>
        <strain evidence="8">CGMCC 1.18578</strain>
    </source>
</reference>
<gene>
    <name evidence="7" type="ORF">ACFPQ4_23590</name>
</gene>
<evidence type="ECO:0000256" key="2">
    <source>
        <dbReference type="ARBA" id="ARBA00022741"/>
    </source>
</evidence>
<feature type="domain" description="Aminoacyl-transfer RNA synthetases class-II family profile" evidence="6">
    <location>
        <begin position="120"/>
        <end position="383"/>
    </location>
</feature>
<keyword evidence="8" id="KW-1185">Reference proteome</keyword>
<evidence type="ECO:0000256" key="1">
    <source>
        <dbReference type="ARBA" id="ARBA00022598"/>
    </source>
</evidence>
<dbReference type="Pfam" id="PF00587">
    <property type="entry name" value="tRNA-synt_2b"/>
    <property type="match status" value="1"/>
</dbReference>
<keyword evidence="4" id="KW-0648">Protein biosynthesis</keyword>
<comment type="caution">
    <text evidence="7">The sequence shown here is derived from an EMBL/GenBank/DDBJ whole genome shotgun (WGS) entry which is preliminary data.</text>
</comment>
<dbReference type="GO" id="GO:0016874">
    <property type="term" value="F:ligase activity"/>
    <property type="evidence" value="ECO:0007669"/>
    <property type="project" value="UniProtKB-KW"/>
</dbReference>
<dbReference type="Proteomes" id="UP001596108">
    <property type="component" value="Unassembled WGS sequence"/>
</dbReference>
<keyword evidence="2" id="KW-0547">Nucleotide-binding</keyword>
<evidence type="ECO:0000313" key="7">
    <source>
        <dbReference type="EMBL" id="MFC5532410.1"/>
    </source>
</evidence>
<organism evidence="7 8">
    <name type="scientific">Cohnella yongneupensis</name>
    <dbReference type="NCBI Taxonomy" id="425006"/>
    <lineage>
        <taxon>Bacteria</taxon>
        <taxon>Bacillati</taxon>
        <taxon>Bacillota</taxon>
        <taxon>Bacilli</taxon>
        <taxon>Bacillales</taxon>
        <taxon>Paenibacillaceae</taxon>
        <taxon>Cohnella</taxon>
    </lineage>
</organism>
<dbReference type="SUPFAM" id="SSF55681">
    <property type="entry name" value="Class II aaRS and biotin synthetases"/>
    <property type="match status" value="1"/>
</dbReference>
<dbReference type="InterPro" id="IPR002314">
    <property type="entry name" value="aa-tRNA-synt_IIb"/>
</dbReference>
<keyword evidence="3" id="KW-0067">ATP-binding</keyword>
<keyword evidence="1 7" id="KW-0436">Ligase</keyword>
<protein>
    <submittedName>
        <fullName evidence="7">Aminoacyl--tRNA ligase-related protein</fullName>
    </submittedName>
</protein>
<keyword evidence="5" id="KW-0030">Aminoacyl-tRNA synthetase</keyword>
<sequence>MATTFVELKVDNSEVLKQLVYAAFFVDENIQDIQAGDNGLTIVHADGADAEKITEQVHKLHRRFSNHEYAFKQEIYFENRVDVPYRGPIIQEMADQKIIKQLDPGVYIFREPFTTLVRFLDDSIVRKIANKFGAKHEYYPVVINGSTLNKTNHFTSFPEHIQFVTHLREDLSVIEAFSQAIKEAGGWNQDTRVDMNASAATPQYMINPATCYHCYEGMQDETLETEGTIVTAVSKCHRYEGGNHRDFGRLLDFTMREVIFVGKPDFVKENRLKSIEMLKGLVSEWELDCHLENANDPFFTSDYEVKASFQRQQEMKFEMRMSIPYLNTTISVSSSNFHSNTFGNAFNIKAGKRPAVTGCLAFGLERFILAFLAQYGLDESKWPAKFTSDYNEWKQTNER</sequence>
<dbReference type="EMBL" id="JBHSNC010000057">
    <property type="protein sequence ID" value="MFC5532410.1"/>
    <property type="molecule type" value="Genomic_DNA"/>
</dbReference>
<evidence type="ECO:0000256" key="5">
    <source>
        <dbReference type="ARBA" id="ARBA00023146"/>
    </source>
</evidence>
<dbReference type="RefSeq" id="WP_378114376.1">
    <property type="nucleotide sequence ID" value="NZ_JBHSNC010000057.1"/>
</dbReference>
<evidence type="ECO:0000313" key="8">
    <source>
        <dbReference type="Proteomes" id="UP001596108"/>
    </source>
</evidence>